<name>A0ABQ9H1X2_9NEOP</name>
<protein>
    <submittedName>
        <fullName evidence="1">Uncharacterized protein</fullName>
    </submittedName>
</protein>
<dbReference type="EMBL" id="JARBHB010000008">
    <property type="protein sequence ID" value="KAJ8878196.1"/>
    <property type="molecule type" value="Genomic_DNA"/>
</dbReference>
<evidence type="ECO:0000313" key="2">
    <source>
        <dbReference type="Proteomes" id="UP001159363"/>
    </source>
</evidence>
<dbReference type="Proteomes" id="UP001159363">
    <property type="component" value="Chromosome 7"/>
</dbReference>
<reference evidence="1 2" key="1">
    <citation type="submission" date="2023-02" db="EMBL/GenBank/DDBJ databases">
        <title>LHISI_Scaffold_Assembly.</title>
        <authorList>
            <person name="Stuart O.P."/>
            <person name="Cleave R."/>
            <person name="Magrath M.J.L."/>
            <person name="Mikheyev A.S."/>
        </authorList>
    </citation>
    <scope>NUCLEOTIDE SEQUENCE [LARGE SCALE GENOMIC DNA]</scope>
    <source>
        <strain evidence="1">Daus_M_001</strain>
        <tissue evidence="1">Leg muscle</tissue>
    </source>
</reference>
<organism evidence="1 2">
    <name type="scientific">Dryococelus australis</name>
    <dbReference type="NCBI Taxonomy" id="614101"/>
    <lineage>
        <taxon>Eukaryota</taxon>
        <taxon>Metazoa</taxon>
        <taxon>Ecdysozoa</taxon>
        <taxon>Arthropoda</taxon>
        <taxon>Hexapoda</taxon>
        <taxon>Insecta</taxon>
        <taxon>Pterygota</taxon>
        <taxon>Neoptera</taxon>
        <taxon>Polyneoptera</taxon>
        <taxon>Phasmatodea</taxon>
        <taxon>Verophasmatodea</taxon>
        <taxon>Anareolatae</taxon>
        <taxon>Phasmatidae</taxon>
        <taxon>Eurycanthinae</taxon>
        <taxon>Dryococelus</taxon>
    </lineage>
</organism>
<sequence length="170" mass="19301">MEICCTNTKSSRPSKLKLFCKCIGFPRNDGRGKNVATLIIVIFLPILENIEPSGFLHNCQHPEDKKSDELDVIDLSNTGRHLAKLTQKKSFYGVDDERITPFMPFEDEHGILLIKTKLSECKDVLEFRHPAVLPADHTVVMRLIDGLDVHVESKRSRVGRKIDVSARYKS</sequence>
<evidence type="ECO:0000313" key="1">
    <source>
        <dbReference type="EMBL" id="KAJ8878196.1"/>
    </source>
</evidence>
<keyword evidence="2" id="KW-1185">Reference proteome</keyword>
<accession>A0ABQ9H1X2</accession>
<comment type="caution">
    <text evidence="1">The sequence shown here is derived from an EMBL/GenBank/DDBJ whole genome shotgun (WGS) entry which is preliminary data.</text>
</comment>
<gene>
    <name evidence="1" type="ORF">PR048_022664</name>
</gene>
<proteinExistence type="predicted"/>